<dbReference type="CDD" id="cd16913">
    <property type="entry name" value="YkuD_like"/>
    <property type="match status" value="1"/>
</dbReference>
<reference evidence="8" key="1">
    <citation type="submission" date="2019-11" db="EMBL/GenBank/DDBJ databases">
        <title>Genomic insights into an expanded diversity of filamentous marine cyanobacteria reveals the extraordinary biosynthetic potential of Moorea and Okeania.</title>
        <authorList>
            <person name="Ferreira Leao T."/>
            <person name="Wang M."/>
            <person name="Moss N."/>
            <person name="Da Silva R."/>
            <person name="Sanders J."/>
            <person name="Nurk S."/>
            <person name="Gurevich A."/>
            <person name="Humphrey G."/>
            <person name="Reher R."/>
            <person name="Zhu Q."/>
            <person name="Belda-Ferre P."/>
            <person name="Glukhov E."/>
            <person name="Rex R."/>
            <person name="Dorrestein P.C."/>
            <person name="Knight R."/>
            <person name="Pevzner P."/>
            <person name="Gerwick W.H."/>
            <person name="Gerwick L."/>
        </authorList>
    </citation>
    <scope>NUCLEOTIDE SEQUENCE</scope>
    <source>
        <strain evidence="8">SIO1C4</strain>
    </source>
</reference>
<sequence length="212" mass="24263">MTSIISDNSYRFLLRSRKLLSKFIWVKYPTIYKVHKIGWGQIPIQFISASPRLPIPASLIAIALILTALILPIEPVLANEQREVIATRMMELQDSQERWIQINLTEQLLIAWEGSEQVYLVKVSTGKESTPTLTGTFAIQSKRPIDRMRGEDYDVPDVPYAMYYDRGYAIHGAYWHRKFGTPVSHGCINVAVDHAEWLFDWASEGTSVVIHE</sequence>
<dbReference type="PANTHER" id="PTHR30582:SF2">
    <property type="entry name" value="L,D-TRANSPEPTIDASE YCIB-RELATED"/>
    <property type="match status" value="1"/>
</dbReference>
<feature type="active site" description="Proton donor/acceptor" evidence="6">
    <location>
        <position position="171"/>
    </location>
</feature>
<evidence type="ECO:0000259" key="7">
    <source>
        <dbReference type="PROSITE" id="PS52029"/>
    </source>
</evidence>
<dbReference type="GO" id="GO:0005576">
    <property type="term" value="C:extracellular region"/>
    <property type="evidence" value="ECO:0007669"/>
    <property type="project" value="TreeGrafter"/>
</dbReference>
<evidence type="ECO:0000256" key="5">
    <source>
        <dbReference type="ARBA" id="ARBA00023316"/>
    </source>
</evidence>
<dbReference type="GO" id="GO:0071972">
    <property type="term" value="F:peptidoglycan L,D-transpeptidase activity"/>
    <property type="evidence" value="ECO:0007669"/>
    <property type="project" value="TreeGrafter"/>
</dbReference>
<dbReference type="GO" id="GO:0018104">
    <property type="term" value="P:peptidoglycan-protein cross-linking"/>
    <property type="evidence" value="ECO:0007669"/>
    <property type="project" value="TreeGrafter"/>
</dbReference>
<dbReference type="InterPro" id="IPR038063">
    <property type="entry name" value="Transpep_catalytic_dom"/>
</dbReference>
<dbReference type="GO" id="GO:0008360">
    <property type="term" value="P:regulation of cell shape"/>
    <property type="evidence" value="ECO:0007669"/>
    <property type="project" value="UniProtKB-UniRule"/>
</dbReference>
<gene>
    <name evidence="8" type="ORF">F6J89_16345</name>
</gene>
<comment type="pathway">
    <text evidence="1 6">Cell wall biogenesis; peptidoglycan biosynthesis.</text>
</comment>
<dbReference type="GO" id="GO:0016740">
    <property type="term" value="F:transferase activity"/>
    <property type="evidence" value="ECO:0007669"/>
    <property type="project" value="UniProtKB-KW"/>
</dbReference>
<feature type="domain" description="L,D-TPase catalytic" evidence="7">
    <location>
        <begin position="98"/>
        <end position="211"/>
    </location>
</feature>
<evidence type="ECO:0000256" key="3">
    <source>
        <dbReference type="ARBA" id="ARBA00022960"/>
    </source>
</evidence>
<dbReference type="GO" id="GO:0071555">
    <property type="term" value="P:cell wall organization"/>
    <property type="evidence" value="ECO:0007669"/>
    <property type="project" value="UniProtKB-UniRule"/>
</dbReference>
<dbReference type="AlphaFoldDB" id="A0A6B3NE18"/>
<evidence type="ECO:0000256" key="2">
    <source>
        <dbReference type="ARBA" id="ARBA00022679"/>
    </source>
</evidence>
<keyword evidence="3 6" id="KW-0133">Cell shape</keyword>
<feature type="active site" description="Nucleophile" evidence="6">
    <location>
        <position position="187"/>
    </location>
</feature>
<name>A0A6B3NE18_9CYAN</name>
<dbReference type="Gene3D" id="2.40.440.10">
    <property type="entry name" value="L,D-transpeptidase catalytic domain-like"/>
    <property type="match status" value="1"/>
</dbReference>
<dbReference type="InterPro" id="IPR050979">
    <property type="entry name" value="LD-transpeptidase"/>
</dbReference>
<evidence type="ECO:0000256" key="6">
    <source>
        <dbReference type="PROSITE-ProRule" id="PRU01373"/>
    </source>
</evidence>
<keyword evidence="4 6" id="KW-0573">Peptidoglycan synthesis</keyword>
<evidence type="ECO:0000313" key="8">
    <source>
        <dbReference type="EMBL" id="NER29155.1"/>
    </source>
</evidence>
<dbReference type="PROSITE" id="PS52029">
    <property type="entry name" value="LD_TPASE"/>
    <property type="match status" value="1"/>
</dbReference>
<comment type="caution">
    <text evidence="8">The sequence shown here is derived from an EMBL/GenBank/DDBJ whole genome shotgun (WGS) entry which is preliminary data.</text>
</comment>
<dbReference type="PANTHER" id="PTHR30582">
    <property type="entry name" value="L,D-TRANSPEPTIDASE"/>
    <property type="match status" value="1"/>
</dbReference>
<dbReference type="Pfam" id="PF03734">
    <property type="entry name" value="YkuD"/>
    <property type="match status" value="1"/>
</dbReference>
<organism evidence="8">
    <name type="scientific">Symploca sp. SIO1C4</name>
    <dbReference type="NCBI Taxonomy" id="2607765"/>
    <lineage>
        <taxon>Bacteria</taxon>
        <taxon>Bacillati</taxon>
        <taxon>Cyanobacteriota</taxon>
        <taxon>Cyanophyceae</taxon>
        <taxon>Coleofasciculales</taxon>
        <taxon>Coleofasciculaceae</taxon>
        <taxon>Symploca</taxon>
    </lineage>
</organism>
<evidence type="ECO:0000256" key="4">
    <source>
        <dbReference type="ARBA" id="ARBA00022984"/>
    </source>
</evidence>
<keyword evidence="2" id="KW-0808">Transferase</keyword>
<dbReference type="UniPathway" id="UPA00219"/>
<dbReference type="InterPro" id="IPR005490">
    <property type="entry name" value="LD_TPept_cat_dom"/>
</dbReference>
<dbReference type="EMBL" id="JAAHFQ010000317">
    <property type="protein sequence ID" value="NER29155.1"/>
    <property type="molecule type" value="Genomic_DNA"/>
</dbReference>
<protein>
    <submittedName>
        <fullName evidence="8">L,D-transpeptidase</fullName>
    </submittedName>
</protein>
<dbReference type="SUPFAM" id="SSF141523">
    <property type="entry name" value="L,D-transpeptidase catalytic domain-like"/>
    <property type="match status" value="1"/>
</dbReference>
<keyword evidence="5 6" id="KW-0961">Cell wall biogenesis/degradation</keyword>
<proteinExistence type="predicted"/>
<evidence type="ECO:0000256" key="1">
    <source>
        <dbReference type="ARBA" id="ARBA00004752"/>
    </source>
</evidence>
<accession>A0A6B3NE18</accession>